<dbReference type="EMBL" id="AYZJ01000067">
    <property type="protein sequence ID" value="KRN20752.1"/>
    <property type="molecule type" value="Genomic_DNA"/>
</dbReference>
<proteinExistence type="predicted"/>
<dbReference type="Proteomes" id="UP000050865">
    <property type="component" value="Unassembled WGS sequence"/>
</dbReference>
<reference evidence="1 2" key="1">
    <citation type="journal article" date="2015" name="Genome Announc.">
        <title>Expanding the biotechnology potential of lactobacilli through comparative genomics of 213 strains and associated genera.</title>
        <authorList>
            <person name="Sun Z."/>
            <person name="Harris H.M."/>
            <person name="McCann A."/>
            <person name="Guo C."/>
            <person name="Argimon S."/>
            <person name="Zhang W."/>
            <person name="Yang X."/>
            <person name="Jeffery I.B."/>
            <person name="Cooney J.C."/>
            <person name="Kagawa T.F."/>
            <person name="Liu W."/>
            <person name="Song Y."/>
            <person name="Salvetti E."/>
            <person name="Wrobel A."/>
            <person name="Rasinkangas P."/>
            <person name="Parkhill J."/>
            <person name="Rea M.C."/>
            <person name="O'Sullivan O."/>
            <person name="Ritari J."/>
            <person name="Douillard F.P."/>
            <person name="Paul Ross R."/>
            <person name="Yang R."/>
            <person name="Briner A.E."/>
            <person name="Felis G.E."/>
            <person name="de Vos W.M."/>
            <person name="Barrangou R."/>
            <person name="Klaenhammer T.R."/>
            <person name="Caufield P.W."/>
            <person name="Cui Y."/>
            <person name="Zhang H."/>
            <person name="O'Toole P.W."/>
        </authorList>
    </citation>
    <scope>NUCLEOTIDE SEQUENCE [LARGE SCALE GENOMIC DNA]</scope>
    <source>
        <strain evidence="1 2">DSM 22697</strain>
    </source>
</reference>
<dbReference type="STRING" id="1423730.FC75_GL000084"/>
<organism evidence="1 2">
    <name type="scientific">Lacticaseibacillus camelliae DSM 22697 = JCM 13995</name>
    <dbReference type="NCBI Taxonomy" id="1423730"/>
    <lineage>
        <taxon>Bacteria</taxon>
        <taxon>Bacillati</taxon>
        <taxon>Bacillota</taxon>
        <taxon>Bacilli</taxon>
        <taxon>Lactobacillales</taxon>
        <taxon>Lactobacillaceae</taxon>
        <taxon>Lacticaseibacillus</taxon>
    </lineage>
</organism>
<evidence type="ECO:0000313" key="1">
    <source>
        <dbReference type="EMBL" id="KRN20752.1"/>
    </source>
</evidence>
<dbReference type="AlphaFoldDB" id="A0A0R2EWH0"/>
<protein>
    <submittedName>
        <fullName evidence="1">Uncharacterized protein</fullName>
    </submittedName>
</protein>
<comment type="caution">
    <text evidence="1">The sequence shown here is derived from an EMBL/GenBank/DDBJ whole genome shotgun (WGS) entry which is preliminary data.</text>
</comment>
<gene>
    <name evidence="1" type="ORF">FC75_GL000084</name>
</gene>
<dbReference type="PATRIC" id="fig|1423730.4.peg.89"/>
<sequence length="166" mass="18188">MILTAFCRRRQMDPQFTTIQLSGGGMTRAALVNALRERHVQTDQAAERLLQTMPVYPGERPYPIRLGLIRARDLGLSQGSTLPHIFQTAQHYGLGLVPLAAAAFLRLQWGDQPAGNVFVASPALSNQGPRGFALTKAAKQLQLHGFFASDDKPWPATTSFAFELSV</sequence>
<accession>A0A0R2EWH0</accession>
<keyword evidence="2" id="KW-1185">Reference proteome</keyword>
<evidence type="ECO:0000313" key="2">
    <source>
        <dbReference type="Proteomes" id="UP000050865"/>
    </source>
</evidence>
<name>A0A0R2EWH0_9LACO</name>